<evidence type="ECO:0000256" key="2">
    <source>
        <dbReference type="ARBA" id="ARBA00022490"/>
    </source>
</evidence>
<dbReference type="InterPro" id="IPR046439">
    <property type="entry name" value="ZF_RZ_dom"/>
</dbReference>
<dbReference type="InterPro" id="IPR002044">
    <property type="entry name" value="CBM20"/>
</dbReference>
<evidence type="ECO:0000259" key="8">
    <source>
        <dbReference type="PROSITE" id="PS51981"/>
    </source>
</evidence>
<dbReference type="Gene3D" id="2.60.40.10">
    <property type="entry name" value="Immunoglobulins"/>
    <property type="match status" value="1"/>
</dbReference>
<evidence type="ECO:0000256" key="4">
    <source>
        <dbReference type="ARBA" id="ARBA00022771"/>
    </source>
</evidence>
<keyword evidence="6" id="KW-0391">Immunity</keyword>
<comment type="subcellular location">
    <subcellularLocation>
        <location evidence="1">Cytoplasm</location>
    </subcellularLocation>
</comment>
<comment type="caution">
    <text evidence="9">The sequence shown here is derived from an EMBL/GenBank/DDBJ whole genome shotgun (WGS) entry which is preliminary data.</text>
</comment>
<dbReference type="Pfam" id="PF20173">
    <property type="entry name" value="ZnF_RZ-type"/>
    <property type="match status" value="1"/>
</dbReference>
<evidence type="ECO:0000313" key="9">
    <source>
        <dbReference type="EMBL" id="KAF0552127.1"/>
    </source>
</evidence>
<dbReference type="GO" id="GO:0005737">
    <property type="term" value="C:cytoplasm"/>
    <property type="evidence" value="ECO:0007669"/>
    <property type="project" value="UniProtKB-SubCell"/>
</dbReference>
<dbReference type="SMART" id="SM00382">
    <property type="entry name" value="AAA"/>
    <property type="match status" value="2"/>
</dbReference>
<evidence type="ECO:0000256" key="5">
    <source>
        <dbReference type="ARBA" id="ARBA00022833"/>
    </source>
</evidence>
<dbReference type="GO" id="GO:0002376">
    <property type="term" value="P:immune system process"/>
    <property type="evidence" value="ECO:0007669"/>
    <property type="project" value="UniProtKB-KW"/>
</dbReference>
<keyword evidence="3" id="KW-0479">Metal-binding</keyword>
<dbReference type="Pfam" id="PF07728">
    <property type="entry name" value="AAA_5"/>
    <property type="match status" value="1"/>
</dbReference>
<reference evidence="9 10" key="1">
    <citation type="journal article" date="2019" name="Environ. Microbiol.">
        <title>At the nexus of three kingdoms: the genome of the mycorrhizal fungus Gigaspora margarita provides insights into plant, endobacterial and fungal interactions.</title>
        <authorList>
            <person name="Venice F."/>
            <person name="Ghignone S."/>
            <person name="Salvioli di Fossalunga A."/>
            <person name="Amselem J."/>
            <person name="Novero M."/>
            <person name="Xianan X."/>
            <person name="Sedzielewska Toro K."/>
            <person name="Morin E."/>
            <person name="Lipzen A."/>
            <person name="Grigoriev I.V."/>
            <person name="Henrissat B."/>
            <person name="Martin F.M."/>
            <person name="Bonfante P."/>
        </authorList>
    </citation>
    <scope>NUCLEOTIDE SEQUENCE [LARGE SCALE GENOMIC DNA]</scope>
    <source>
        <strain evidence="9 10">BEG34</strain>
    </source>
</reference>
<evidence type="ECO:0000256" key="6">
    <source>
        <dbReference type="ARBA" id="ARBA00022859"/>
    </source>
</evidence>
<evidence type="ECO:0000256" key="3">
    <source>
        <dbReference type="ARBA" id="ARBA00022723"/>
    </source>
</evidence>
<keyword evidence="5" id="KW-0862">Zinc</keyword>
<dbReference type="InterPro" id="IPR011704">
    <property type="entry name" value="ATPase_dyneun-rel_AAA"/>
</dbReference>
<dbReference type="CDD" id="cd00009">
    <property type="entry name" value="AAA"/>
    <property type="match status" value="1"/>
</dbReference>
<dbReference type="PROSITE" id="PS51981">
    <property type="entry name" value="ZF_RZ"/>
    <property type="match status" value="1"/>
</dbReference>
<organism evidence="9 10">
    <name type="scientific">Gigaspora margarita</name>
    <dbReference type="NCBI Taxonomy" id="4874"/>
    <lineage>
        <taxon>Eukaryota</taxon>
        <taxon>Fungi</taxon>
        <taxon>Fungi incertae sedis</taxon>
        <taxon>Mucoromycota</taxon>
        <taxon>Glomeromycotina</taxon>
        <taxon>Glomeromycetes</taxon>
        <taxon>Diversisporales</taxon>
        <taxon>Gigasporaceae</taxon>
        <taxon>Gigaspora</taxon>
    </lineage>
</organism>
<dbReference type="PANTHER" id="PTHR22605:SF1">
    <property type="entry name" value="RZ-TYPE DOMAIN-CONTAINING PROTEIN"/>
    <property type="match status" value="1"/>
</dbReference>
<dbReference type="EMBL" id="WTPW01000071">
    <property type="protein sequence ID" value="KAF0552127.1"/>
    <property type="molecule type" value="Genomic_DNA"/>
</dbReference>
<dbReference type="GO" id="GO:0016887">
    <property type="term" value="F:ATP hydrolysis activity"/>
    <property type="evidence" value="ECO:0007669"/>
    <property type="project" value="InterPro"/>
</dbReference>
<accession>A0A8H4B188</accession>
<gene>
    <name evidence="9" type="ORF">F8M41_022554</name>
</gene>
<sequence length="4380" mass="510174">MSDTDVTATSIFHVHLPFDTRSYKPAVLGNCEALGNWEKPKVLLHQIQDSTLWVSNPIQIPVNTDVEYKYCLVSSAIFSGSSLNFEGFGSVSNRRMEFRKNIYDIWEDNENFKKISTSNEDYAFVNYIYKTIESPDTLNDGVMEYQYIIEKHRNLAEFNEILDFIEQHLTTIKTKEQMLFLCVLLGCYLDEKTWLYIYGLPNNFPSDIMIKELKIIDGNYSLLSDIKSLVVKAIKSLFQHNSKCGSLDWITIFALASKFDRTYSFIDSIEGYDFEKQPTHFIKLLNEIKPIISGLKKSNSNGLDKMLSKLIEITYDAESLVNLRENFKDFKNNIFKNEIRKKLIELLREKKLYWNDKNISLLYRLLKESNLGWQLREYASVLKAIAESNQRIVLITFPNIFRFILGLNSKEIKNEIERESIKWFINICKECSAYDIFRNLSMMHSTSKHGREVLNKLLNRNIVILLSDESIFSITSNIGDFHEEIITHFISMVKERVRLVQVPDERLLEKIMRICNSTENLNVPNRFCEEILCFILGRLQDFKYSDIESFQLSLFQFAKFWMAIFKAKGSTKKLHSHSYFNEVYRMIFYIATNIKNHTISIRLLQKIFKYFINNNTFLKDYINSAIENYQGEHNLIITDDIIEQIYNRCYEYNSTLERLQKFYEQFCPLRLVPNVKQYLVDLEKRSADATLTLRESYDEDHWSIHSLTIEIMKNYYHFVDSQTFYNIFQTVLDTELTVEQVVNETFIDAIEDYKIECEEYDNWEDIKCSDANEFWKNVDVEQVEKEINFMIPYVDKFKSYSNTGNTGNTGNNDKNVQKLFNSMKHLVYNNAGNNDKNVQKLINSVKLLVSISLTSERLRHLLIVIKALGVIPSDQDSWIEEQIDILEDKELLLCQLHNIFDQLDKIENMSSLTNDVWSTIVEISLAIDFVIFLKSLVGHNLKNLINGVDDHSDERLIQENTVQTFIQVKQILEPLLEEKKEDDNLSSIQEFIQILYDIIKNNPSLISKLRLCNANAQALMNMYKNISNRGEITKEKIFYSVTKGVFLFKRMDDDENRYTATLSYPSEIVRDGVARYTFADLQDLRGRALLIAKAPINTNAKTLDDESIKACEIKLDHMNEFVIRVDLAQKIIDTASSLKELGNFRYRVFKSATQSTQDMEKLLENLRNDLQNWKKIVNEAQKNHYYLTFFLSQHVLNFYDYFSCNKNIETKQSDIKEKCSILLRFVNDKLKFNLPTLDSDILEIQLQPQNYYAILCKIGTTLHGIFSQIPITQRKMTAIVNHETVNVVRQGHLFIAKCDNKFRVPNVIMSLCNSHNKCYPAAWQLLICKSSTTEEELLTFTKRCFFAAKNGYGEHLFIIANVEFLNFELQYQLVSSIRSLCQKEKQFYLALICCLENSMHHHVLDQFPEYTHVIQGFDAVSMRNIYKELCPNVLVVSSYLSGLGKTKWIEEQSLTNGLTPRKFLISDGMTFGMLVQKLSEIKLKDTESLHLNIMLIDHYYDVNMFLFEFLTFKIVRDRTDFLNTISPPQIYIEIESTMNQNLLNSIPIIGHLENIHLTWNINNIIIPQNVNSPIQIVTRYLDAYDLDTINKTDIDLNDAEKLISEGRCRQLLQEYFFDDITPDIRTYRFLEIFVNVLADQLKRMSSSEFFRVATLKLMEADIKIRETLLETLVEVSMDFATRSVNSKKNQYENLSEENNEDISITTIKHWEDSNHLLVFFLSQSPDSICALYRDRNMVPKNVKNLLESQHFPVRSNFVLDNYDTMSCENILKKLECLARTTHEEREYAPYALSTDNLLKMALVLLRSRANVPVVICGEAGCGKTSLIQFLSEVVNVKFEILNLHAGITKERILEFISNAEAAAEEGEIWLFFDEINTCNHIGILADLIAHRLLLGKEIHENIRLFAACNPYRFRQKSDTQAGLLVDRYEEKNSLVYQVRPLPDQILDYVWDYGVLKPSDEIVYINIMVKKSQKDLQDADLFTELLFASQEFVRTHEGVHSVSLRDVKRAIIIFKFFCKSIDDRQKIAEKISEQNIRSKFLRMANDIKAYFGSGPSSIIKSYILALSLCYQARFFDQELRNLYQERMCEIFEEFDVEIDSKTFMEVVQGEQKDFMKRMTKPSMVAENFALLENVLAITVCILTRIPLFIIGAPGASKSLAIRLVSQSLRGNDSDDEYFRTLPQVYLVPHQGSSSSTSDGISTVFNKANNYQKGNSEEFPLITVVLLDEIGLAEKSPHNPLKVLHYLLEPNYPAELPEVAVIGISNWRLDNSKSSRALLVQRPNLDSNELIDTTRLLLGKGTESQFKSLADSYLEYRSVQPINNFHGLRDYYFLVKSLSGGESAQMALARNFGGTNQMNDLYRVHFDKVMTEFHGPIDDLTIDDLIKANLKDKNARHLMIIGKSDSIVNILTYKLKQWNQELIDANLDLEPVVIYGSQFPNDFNGDYQYSVLSRIMMCVEEGRPLILTDLDIIYGSLYDLWNQNYITVGKEGNQTFYTRVALGAYSNPMVCVHKNFRCILVLDEKKVNYSDPPLLNRFEKQKMTINDIIDDGMEGILNKLVEWSQQISTLLNTEDVTASNFNENDIFIGFDKDETLQSLVIYNSNNPELKDENDILHKCKEMLLGIALPDGIIRSKKSMLSNDEIEYWYNSYFQQYHEDLPGYIESLLKDAKNAQGFNTIIYTFSNINVDIESCLNNILKCQVDKLSTFKSEAQFQSRIKHFWLESDDDILILQCDINSANSECIKLAKFIIEQYKNEFIANQYSEKQVKHVCMIIHLRKENAASMPSFNFLCGWDLYVIETLITQEYPLLAYLDKSLITVLEKIYTFDRVIDHELLWCLLRIEFPPSDEQANYIRSLVQKISQHKEFMNWMKTKTFEWLHNNEFNDWQLEVALNKKDLYLYSSFLTALQIYICNQVRKPVTKLLFALEKLSGLLILDNNDLFHEENNEYDDDTSNLFSIWKPLIMDNKIVNIENIKMPYKIMNKFHGLKLPFSTYYMEQINKFKNIYQEDLKTLESISENLDEETGCLKSHIIDDCVEKLSEHIISLVPALKIPQYKFPNAYFNDFVTAISHGKTVNSQILRRIISHYMSQEIPDPIRLHTFWWSNEDSILAESQLASLLPNITDEILNTKFDKGKKLNLKDDLLKREPDIMIDKLYDIIYNSYDGSNEDDKKLQLWQCDVANILTISSNLSNSLDNSSINALQVYYDLSKSIPLAQILQIMHLETDLFSEQSIDTIFRMFDQTEKTEISLFSKRSFIYRCLNTIPLETPIRSYLYMKIFSQGPLPFTFHIIYLIFESENRAQEKLFFNIINNPEMLKRTKRLQGIENILANHKNSEIAALCCDVIQTQLTEYHFDELSDYFLKAIDILINNSKELQKITAIALLKVFANEFWNHTRLNEKVLTNPIKFQFINNNININDLNNHLKIVHPLIHSFKIYLLKSLYLKEFTTYEIKQFCNAQQQTLPWVGELKTDCDNRLGFNPYWSIEQFKQVDFLFKTISYSDELSVNNILNTIIGNNEITYKISLAGMIITKFYLIRASRKLNMNENILIQIISKYLHYSQLSEHYKVYLLNFMTNNHQLFKLNPNIKNTDVFISSVVAHVVALNISNSVNSSPLAAYMQALYDYKDTYILTCPSDELASITNAIITKDHGTRRYQCQCGNLYFIGDCGRPDEMGVCNQCKNVIGGLDHRLNDGSSSIDNDKIRQRIVINDKQGYVFEEIIDVYHTVRTLHPASYRILRLFLHIIIGVQAHLPATIAFINNQSIDIIQHCKNHIENDWKALKTIFNCEDETLSLFIHSILSDMLQESQQIVEKFTSSAQREAWEEYFNQKYVLPKIKNFIGTTNNFRMTLDKNADNSLEINETMEVTDQYNENYLPLLWRLIRKPDLTDFRSNYMSNDKNKELFPLLNVFLEHEKYLNLIQHILPIVKFTHILSSSLSHNIERQKARQLTFRQFIENESKGDYTGKTKESLIAAFNNFAYSWNCLIPHVKRYRCKDLPQEMPRLHHQISVVYGLYVYEPTDESLYLSAVIEFLAQLQNNFLNDVLEISPKSCKSLKFIEKLEYIQEPRYHLESIELENANLEQIINYYNVHKIFLYCQYDLKLGHGQEIHYDLCKIEAELALKLVYGKKLIKINKDQMYLNAFMYNKELFSRSMTILEEIKNLIHQEPIPVNNKFAISENQMDLLSVLEIIICFLKQTSGGDRNSFISDYIEKWMKLSVMKRNNSSYELLASTGLQLKHIVALYELVEEHVADIVVNCISFKYQAELNEYIKQDIMKSIDFKEKPTEIPAKAFLTAFKRLIIRYLSTDSEIIKENTPLSLYLVDIDSLGCWPDYVSKDVIEVKFPTTLSTSHIYNAYKFVKERKHAIDQENQITINNHSE</sequence>
<dbReference type="InterPro" id="IPR013783">
    <property type="entry name" value="Ig-like_fold"/>
</dbReference>
<feature type="domain" description="RZ-type" evidence="8">
    <location>
        <begin position="3633"/>
        <end position="3705"/>
    </location>
</feature>
<dbReference type="InterPro" id="IPR013784">
    <property type="entry name" value="Carb-bd-like_fold"/>
</dbReference>
<keyword evidence="4" id="KW-0863">Zinc-finger</keyword>
<keyword evidence="10" id="KW-1185">Reference proteome</keyword>
<keyword evidence="2" id="KW-0963">Cytoplasm</keyword>
<dbReference type="PANTHER" id="PTHR22605">
    <property type="entry name" value="RZ-TYPE DOMAIN-CONTAINING PROTEIN"/>
    <property type="match status" value="1"/>
</dbReference>
<evidence type="ECO:0000313" key="10">
    <source>
        <dbReference type="Proteomes" id="UP000439903"/>
    </source>
</evidence>
<dbReference type="Pfam" id="PF00686">
    <property type="entry name" value="CBM_20"/>
    <property type="match status" value="1"/>
</dbReference>
<proteinExistence type="predicted"/>
<keyword evidence="7" id="KW-0175">Coiled coil</keyword>
<evidence type="ECO:0000256" key="1">
    <source>
        <dbReference type="ARBA" id="ARBA00004496"/>
    </source>
</evidence>
<evidence type="ECO:0000256" key="7">
    <source>
        <dbReference type="SAM" id="Coils"/>
    </source>
</evidence>
<protein>
    <submittedName>
        <fullName evidence="9">E3 ubiquitin-protein ligase</fullName>
    </submittedName>
</protein>
<dbReference type="InterPro" id="IPR003593">
    <property type="entry name" value="AAA+_ATPase"/>
</dbReference>
<dbReference type="OrthoDB" id="2400221at2759"/>
<dbReference type="Gene3D" id="3.40.50.300">
    <property type="entry name" value="P-loop containing nucleotide triphosphate hydrolases"/>
    <property type="match status" value="1"/>
</dbReference>
<dbReference type="GO" id="GO:0005524">
    <property type="term" value="F:ATP binding"/>
    <property type="evidence" value="ECO:0007669"/>
    <property type="project" value="InterPro"/>
</dbReference>
<dbReference type="SUPFAM" id="SSF52540">
    <property type="entry name" value="P-loop containing nucleoside triphosphate hydrolases"/>
    <property type="match status" value="1"/>
</dbReference>
<dbReference type="GO" id="GO:0008270">
    <property type="term" value="F:zinc ion binding"/>
    <property type="evidence" value="ECO:0007669"/>
    <property type="project" value="UniProtKB-KW"/>
</dbReference>
<dbReference type="GO" id="GO:2001070">
    <property type="term" value="F:starch binding"/>
    <property type="evidence" value="ECO:0007669"/>
    <property type="project" value="InterPro"/>
</dbReference>
<feature type="coiled-coil region" evidence="7">
    <location>
        <begin position="1149"/>
        <end position="1183"/>
    </location>
</feature>
<dbReference type="InterPro" id="IPR031248">
    <property type="entry name" value="RNF213"/>
</dbReference>
<dbReference type="GO" id="GO:0004842">
    <property type="term" value="F:ubiquitin-protein transferase activity"/>
    <property type="evidence" value="ECO:0007669"/>
    <property type="project" value="InterPro"/>
</dbReference>
<name>A0A8H4B188_GIGMA</name>
<dbReference type="SUPFAM" id="SSF49452">
    <property type="entry name" value="Starch-binding domain-like"/>
    <property type="match status" value="1"/>
</dbReference>
<dbReference type="Proteomes" id="UP000439903">
    <property type="component" value="Unassembled WGS sequence"/>
</dbReference>
<dbReference type="InterPro" id="IPR027417">
    <property type="entry name" value="P-loop_NTPase"/>
</dbReference>